<dbReference type="PANTHER" id="PTHR12783:SF5">
    <property type="entry name" value="RALA-BINDING PROTEIN 1"/>
    <property type="match status" value="1"/>
</dbReference>
<dbReference type="eggNOG" id="KOG4370">
    <property type="taxonomic scope" value="Eukaryota"/>
</dbReference>
<dbReference type="CDD" id="cd00159">
    <property type="entry name" value="RhoGAP"/>
    <property type="match status" value="1"/>
</dbReference>
<dbReference type="WBParaSite" id="BXY_0466500.1">
    <property type="protein sequence ID" value="BXY_0466500.1"/>
    <property type="gene ID" value="BXY_0466500"/>
</dbReference>
<dbReference type="Proteomes" id="UP000095284">
    <property type="component" value="Unplaced"/>
</dbReference>
<evidence type="ECO:0000313" key="4">
    <source>
        <dbReference type="Proteomes" id="UP000659654"/>
    </source>
</evidence>
<dbReference type="PANTHER" id="PTHR12783">
    <property type="entry name" value="RALA BINDING PROTEIN 1 RALBP1"/>
    <property type="match status" value="1"/>
</dbReference>
<dbReference type="Proteomes" id="UP000582659">
    <property type="component" value="Unassembled WGS sequence"/>
</dbReference>
<dbReference type="PROSITE" id="PS50238">
    <property type="entry name" value="RHOGAP"/>
    <property type="match status" value="1"/>
</dbReference>
<evidence type="ECO:0000259" key="1">
    <source>
        <dbReference type="PROSITE" id="PS50238"/>
    </source>
</evidence>
<reference evidence="2" key="2">
    <citation type="submission" date="2020-09" db="EMBL/GenBank/DDBJ databases">
        <authorList>
            <person name="Kikuchi T."/>
        </authorList>
    </citation>
    <scope>NUCLEOTIDE SEQUENCE</scope>
    <source>
        <strain evidence="2">Ka4C1</strain>
    </source>
</reference>
<proteinExistence type="predicted"/>
<dbReference type="GO" id="GO:0007264">
    <property type="term" value="P:small GTPase-mediated signal transduction"/>
    <property type="evidence" value="ECO:0007669"/>
    <property type="project" value="InterPro"/>
</dbReference>
<dbReference type="Gene3D" id="1.10.555.10">
    <property type="entry name" value="Rho GTPase activation protein"/>
    <property type="match status" value="1"/>
</dbReference>
<dbReference type="GO" id="GO:0005096">
    <property type="term" value="F:GTPase activator activity"/>
    <property type="evidence" value="ECO:0007669"/>
    <property type="project" value="InterPro"/>
</dbReference>
<dbReference type="AlphaFoldDB" id="A0A1I7RVA4"/>
<feature type="domain" description="Rho-GAP" evidence="1">
    <location>
        <begin position="27"/>
        <end position="225"/>
    </location>
</feature>
<sequence length="225" mass="24944">MVFGLKSKDRKTNDLESSKYNKRVFGVSLSIAVRNGAVSSSVHVPRIVWECVSHVNQHGLLVEGIYRISASKARLDELEKLADSGSPIQFTDAHNAAGLLKRFLRQLPSHVLGDIRKGAEETASSCQCNFDSPCRCDAVVQVSKLLKELPIENYHLLCIVFIHAQFVVQNSNVNKMNFAALGVLLQAMLNMPKQLIRLFLLNASSRFCGEGETIKELFGDSVITR</sequence>
<organism evidence="3 5">
    <name type="scientific">Bursaphelenchus xylophilus</name>
    <name type="common">Pinewood nematode worm</name>
    <name type="synonym">Aphelenchoides xylophilus</name>
    <dbReference type="NCBI Taxonomy" id="6326"/>
    <lineage>
        <taxon>Eukaryota</taxon>
        <taxon>Metazoa</taxon>
        <taxon>Ecdysozoa</taxon>
        <taxon>Nematoda</taxon>
        <taxon>Chromadorea</taxon>
        <taxon>Rhabditida</taxon>
        <taxon>Tylenchina</taxon>
        <taxon>Tylenchomorpha</taxon>
        <taxon>Aphelenchoidea</taxon>
        <taxon>Aphelenchoididae</taxon>
        <taxon>Bursaphelenchus</taxon>
    </lineage>
</organism>
<dbReference type="Pfam" id="PF00620">
    <property type="entry name" value="RhoGAP"/>
    <property type="match status" value="1"/>
</dbReference>
<evidence type="ECO:0000313" key="5">
    <source>
        <dbReference type="WBParaSite" id="BXY_0466500.1"/>
    </source>
</evidence>
<accession>A0A1I7RVA4</accession>
<dbReference type="EMBL" id="CAJFCV020000001">
    <property type="protein sequence ID" value="CAG9086604.1"/>
    <property type="molecule type" value="Genomic_DNA"/>
</dbReference>
<evidence type="ECO:0000313" key="3">
    <source>
        <dbReference type="Proteomes" id="UP000095284"/>
    </source>
</evidence>
<dbReference type="InterPro" id="IPR008936">
    <property type="entry name" value="Rho_GTPase_activation_prot"/>
</dbReference>
<protein>
    <submittedName>
        <fullName evidence="2">(pine wood nematode) hypothetical protein</fullName>
    </submittedName>
    <submittedName>
        <fullName evidence="5">Rho-GAP domain-containing protein</fullName>
    </submittedName>
</protein>
<reference evidence="5" key="1">
    <citation type="submission" date="2016-11" db="UniProtKB">
        <authorList>
            <consortium name="WormBaseParasite"/>
        </authorList>
    </citation>
    <scope>IDENTIFICATION</scope>
</reference>
<dbReference type="SMART" id="SM00324">
    <property type="entry name" value="RhoGAP"/>
    <property type="match status" value="1"/>
</dbReference>
<keyword evidence="4" id="KW-1185">Reference proteome</keyword>
<dbReference type="GO" id="GO:0031267">
    <property type="term" value="F:small GTPase binding"/>
    <property type="evidence" value="ECO:0007669"/>
    <property type="project" value="InterPro"/>
</dbReference>
<dbReference type="Proteomes" id="UP000659654">
    <property type="component" value="Unassembled WGS sequence"/>
</dbReference>
<evidence type="ECO:0000313" key="2">
    <source>
        <dbReference type="EMBL" id="CAD5210551.1"/>
    </source>
</evidence>
<dbReference type="InterPro" id="IPR039767">
    <property type="entry name" value="RALBP1"/>
</dbReference>
<dbReference type="InterPro" id="IPR000198">
    <property type="entry name" value="RhoGAP_dom"/>
</dbReference>
<dbReference type="SMR" id="A0A1I7RVA4"/>
<name>A0A1I7RVA4_BURXY</name>
<dbReference type="OrthoDB" id="391137at2759"/>
<dbReference type="SUPFAM" id="SSF48350">
    <property type="entry name" value="GTPase activation domain, GAP"/>
    <property type="match status" value="1"/>
</dbReference>
<gene>
    <name evidence="2" type="ORF">BXYJ_LOCUS1985</name>
</gene>
<dbReference type="EMBL" id="CAJFDI010000001">
    <property type="protein sequence ID" value="CAD5210551.1"/>
    <property type="molecule type" value="Genomic_DNA"/>
</dbReference>